<dbReference type="EMBL" id="AP018203">
    <property type="protein sequence ID" value="BAY55484.1"/>
    <property type="molecule type" value="Genomic_DNA"/>
</dbReference>
<feature type="transmembrane region" description="Helical" evidence="1">
    <location>
        <begin position="45"/>
        <end position="67"/>
    </location>
</feature>
<sequence>MRSFATLLTACIVAVWIGAIALIAIQNATPVTLRFLTLQTIEIPFGLVIAFSVMIGIIGSAIAQPLLGFSLTPSDED</sequence>
<keyword evidence="1" id="KW-0472">Membrane</keyword>
<evidence type="ECO:0000313" key="3">
    <source>
        <dbReference type="Proteomes" id="UP000217895"/>
    </source>
</evidence>
<evidence type="ECO:0008006" key="4">
    <source>
        <dbReference type="Google" id="ProtNLM"/>
    </source>
</evidence>
<keyword evidence="1" id="KW-0812">Transmembrane</keyword>
<name>A0A1Z4JFE2_LEPBY</name>
<gene>
    <name evidence="2" type="ORF">NIES2135_23070</name>
</gene>
<keyword evidence="3" id="KW-1185">Reference proteome</keyword>
<accession>A0A1Z4JFE2</accession>
<keyword evidence="1" id="KW-1133">Transmembrane helix</keyword>
<evidence type="ECO:0000313" key="2">
    <source>
        <dbReference type="EMBL" id="BAY55484.1"/>
    </source>
</evidence>
<reference evidence="2 3" key="1">
    <citation type="submission" date="2017-06" db="EMBL/GenBank/DDBJ databases">
        <title>Genome sequencing of cyanobaciteial culture collection at National Institute for Environmental Studies (NIES).</title>
        <authorList>
            <person name="Hirose Y."/>
            <person name="Shimura Y."/>
            <person name="Fujisawa T."/>
            <person name="Nakamura Y."/>
            <person name="Kawachi M."/>
        </authorList>
    </citation>
    <scope>NUCLEOTIDE SEQUENCE [LARGE SCALE GENOMIC DNA]</scope>
    <source>
        <strain evidence="2 3">NIES-2135</strain>
    </source>
</reference>
<feature type="transmembrane region" description="Helical" evidence="1">
    <location>
        <begin position="6"/>
        <end position="25"/>
    </location>
</feature>
<dbReference type="AlphaFoldDB" id="A0A1Z4JFE2"/>
<organism evidence="2 3">
    <name type="scientific">Leptolyngbya boryana NIES-2135</name>
    <dbReference type="NCBI Taxonomy" id="1973484"/>
    <lineage>
        <taxon>Bacteria</taxon>
        <taxon>Bacillati</taxon>
        <taxon>Cyanobacteriota</taxon>
        <taxon>Cyanophyceae</taxon>
        <taxon>Leptolyngbyales</taxon>
        <taxon>Leptolyngbyaceae</taxon>
        <taxon>Leptolyngbya group</taxon>
        <taxon>Leptolyngbya</taxon>
    </lineage>
</organism>
<protein>
    <recommendedName>
        <fullName evidence="4">Lipopolysaccharide assembly protein A domain-containing protein</fullName>
    </recommendedName>
</protein>
<proteinExistence type="predicted"/>
<evidence type="ECO:0000256" key="1">
    <source>
        <dbReference type="SAM" id="Phobius"/>
    </source>
</evidence>
<dbReference type="Proteomes" id="UP000217895">
    <property type="component" value="Chromosome"/>
</dbReference>